<dbReference type="OrthoDB" id="7431422at2"/>
<keyword evidence="10" id="KW-1185">Reference proteome</keyword>
<evidence type="ECO:0000256" key="7">
    <source>
        <dbReference type="SAM" id="MobiDB-lite"/>
    </source>
</evidence>
<evidence type="ECO:0000256" key="5">
    <source>
        <dbReference type="ARBA" id="ARBA00022989"/>
    </source>
</evidence>
<evidence type="ECO:0000256" key="3">
    <source>
        <dbReference type="ARBA" id="ARBA00022679"/>
    </source>
</evidence>
<feature type="transmembrane region" description="Helical" evidence="8">
    <location>
        <begin position="423"/>
        <end position="443"/>
    </location>
</feature>
<protein>
    <submittedName>
        <fullName evidence="9">Glycosyltransferase</fullName>
    </submittedName>
</protein>
<feature type="transmembrane region" description="Helical" evidence="8">
    <location>
        <begin position="388"/>
        <end position="411"/>
    </location>
</feature>
<accession>A0A5C4VZ21</accession>
<dbReference type="EMBL" id="VDMP01000023">
    <property type="protein sequence ID" value="TNM40516.1"/>
    <property type="molecule type" value="Genomic_DNA"/>
</dbReference>
<dbReference type="PANTHER" id="PTHR43867">
    <property type="entry name" value="CELLULOSE SYNTHASE CATALYTIC SUBUNIT A [UDP-FORMING]"/>
    <property type="match status" value="1"/>
</dbReference>
<dbReference type="SUPFAM" id="SSF53448">
    <property type="entry name" value="Nucleotide-diphospho-sugar transferases"/>
    <property type="match status" value="1"/>
</dbReference>
<keyword evidence="3 9" id="KW-0808">Transferase</keyword>
<keyword evidence="4 8" id="KW-0812">Transmembrane</keyword>
<evidence type="ECO:0000313" key="9">
    <source>
        <dbReference type="EMBL" id="TNM40516.1"/>
    </source>
</evidence>
<comment type="subcellular location">
    <subcellularLocation>
        <location evidence="1">Membrane</location>
        <topology evidence="1">Multi-pass membrane protein</topology>
    </subcellularLocation>
</comment>
<evidence type="ECO:0000313" key="10">
    <source>
        <dbReference type="Proteomes" id="UP000313231"/>
    </source>
</evidence>
<feature type="transmembrane region" description="Helical" evidence="8">
    <location>
        <begin position="22"/>
        <end position="44"/>
    </location>
</feature>
<feature type="transmembrane region" description="Helical" evidence="8">
    <location>
        <begin position="348"/>
        <end position="368"/>
    </location>
</feature>
<evidence type="ECO:0000256" key="2">
    <source>
        <dbReference type="ARBA" id="ARBA00022676"/>
    </source>
</evidence>
<keyword evidence="6 8" id="KW-0472">Membrane</keyword>
<comment type="caution">
    <text evidence="9">The sequence shown here is derived from an EMBL/GenBank/DDBJ whole genome shotgun (WGS) entry which is preliminary data.</text>
</comment>
<feature type="region of interest" description="Disordered" evidence="7">
    <location>
        <begin position="536"/>
        <end position="560"/>
    </location>
</feature>
<dbReference type="InterPro" id="IPR050321">
    <property type="entry name" value="Glycosyltr_2/OpgH_subfam"/>
</dbReference>
<dbReference type="Proteomes" id="UP000313231">
    <property type="component" value="Unassembled WGS sequence"/>
</dbReference>
<dbReference type="GO" id="GO:0016758">
    <property type="term" value="F:hexosyltransferase activity"/>
    <property type="evidence" value="ECO:0007669"/>
    <property type="project" value="TreeGrafter"/>
</dbReference>
<reference evidence="9 10" key="1">
    <citation type="journal article" date="2016" name="Int. J. Syst. Evol. Microbiol.">
        <title>Nocardioides albidus sp. nov., an actinobacterium isolated from garden soil.</title>
        <authorList>
            <person name="Singh H."/>
            <person name="Du J."/>
            <person name="Trinh H."/>
            <person name="Won K."/>
            <person name="Yang J.E."/>
            <person name="Yin C."/>
            <person name="Kook M."/>
            <person name="Yi T.H."/>
        </authorList>
    </citation>
    <scope>NUCLEOTIDE SEQUENCE [LARGE SCALE GENOMIC DNA]</scope>
    <source>
        <strain evidence="9 10">CCTCC AB 2015297</strain>
    </source>
</reference>
<organism evidence="9 10">
    <name type="scientific">Nocardioides albidus</name>
    <dbReference type="NCBI Taxonomy" id="1517589"/>
    <lineage>
        <taxon>Bacteria</taxon>
        <taxon>Bacillati</taxon>
        <taxon>Actinomycetota</taxon>
        <taxon>Actinomycetes</taxon>
        <taxon>Propionibacteriales</taxon>
        <taxon>Nocardioidaceae</taxon>
        <taxon>Nocardioides</taxon>
    </lineage>
</organism>
<evidence type="ECO:0000256" key="6">
    <source>
        <dbReference type="ARBA" id="ARBA00023136"/>
    </source>
</evidence>
<gene>
    <name evidence="9" type="ORF">FHP29_10760</name>
</gene>
<dbReference type="AlphaFoldDB" id="A0A5C4VZ21"/>
<dbReference type="InterPro" id="IPR029044">
    <property type="entry name" value="Nucleotide-diphossugar_trans"/>
</dbReference>
<dbReference type="PANTHER" id="PTHR43867:SF2">
    <property type="entry name" value="CELLULOSE SYNTHASE CATALYTIC SUBUNIT A [UDP-FORMING]"/>
    <property type="match status" value="1"/>
</dbReference>
<dbReference type="GO" id="GO:0005886">
    <property type="term" value="C:plasma membrane"/>
    <property type="evidence" value="ECO:0007669"/>
    <property type="project" value="TreeGrafter"/>
</dbReference>
<keyword evidence="2" id="KW-0328">Glycosyltransferase</keyword>
<dbReference type="Pfam" id="PF13641">
    <property type="entry name" value="Glyco_tranf_2_3"/>
    <property type="match status" value="1"/>
</dbReference>
<proteinExistence type="predicted"/>
<keyword evidence="5 8" id="KW-1133">Transmembrane helix</keyword>
<evidence type="ECO:0000256" key="4">
    <source>
        <dbReference type="ARBA" id="ARBA00022692"/>
    </source>
</evidence>
<dbReference type="Gene3D" id="3.90.550.10">
    <property type="entry name" value="Spore Coat Polysaccharide Biosynthesis Protein SpsA, Chain A"/>
    <property type="match status" value="1"/>
</dbReference>
<name>A0A5C4VZ21_9ACTN</name>
<evidence type="ECO:0000256" key="1">
    <source>
        <dbReference type="ARBA" id="ARBA00004141"/>
    </source>
</evidence>
<evidence type="ECO:0000256" key="8">
    <source>
        <dbReference type="SAM" id="Phobius"/>
    </source>
</evidence>
<sequence>MLPPHRHPAAAVRDGGTGTRRLMGGLVNALALLIISAGVAYFLLTVGQGIKQLKRDGASLTFMTEVGFGRPFEPLDPTRAVRPGSWHLYFLVPCLNEEKVIGQTVAALRAPAGWSSTVVVVDDASDDRTADVAVLAGHRQVHVLRRTLPDARSGKGAALNAGYAHVDADVRRRGLDPERVLVVVMDADGRLSDGALHEVLPLFDDPTVGGVQLGVRIRNRDSNLLARFQDHQFWALAALAQYGRVATGTVSLGGNGQFSRLTALRELGEEPWKPAALTEDLDLAISLAVRGWRLTTATTAAVDQQGLEEVRPLLKQRTRWFQGQMMAGRRIPEVLRSNRLSHAGAIEMTIYLLLPWVFDLPWSILYHLVVFDLVFNWDHRSVLTGDGWLLVGQAALFYVLGYWPALVAAWLSHRRNPGYGRRLNLVLGHSFVVTNYLSFVGTWRALYRMVRGQGGWVKTARATEVSPAGAPTTVVAGSIAHLAPRRRAVPAVVGYVGLLKLAGSGPHDGTLPAPFWPARALATTHVQLRRRDTCLPGLAGARAPPPRRGRRDGARPTTPV</sequence>